<evidence type="ECO:0000256" key="1">
    <source>
        <dbReference type="ARBA" id="ARBA00023002"/>
    </source>
</evidence>
<evidence type="ECO:0000313" key="3">
    <source>
        <dbReference type="Proteomes" id="UP000000657"/>
    </source>
</evidence>
<gene>
    <name evidence="2" type="ordered locus">FRAAL5964</name>
</gene>
<dbReference type="Gene3D" id="3.50.50.60">
    <property type="entry name" value="FAD/NAD(P)-binding domain"/>
    <property type="match status" value="2"/>
</dbReference>
<dbReference type="Pfam" id="PF13738">
    <property type="entry name" value="Pyr_redox_3"/>
    <property type="match status" value="1"/>
</dbReference>
<reference evidence="2 3" key="1">
    <citation type="journal article" date="2007" name="Genome Res.">
        <title>Genome characteristics of facultatively symbiotic Frankia sp. strains reflect host range and host plant biogeography.</title>
        <authorList>
            <person name="Normand P."/>
            <person name="Lapierre P."/>
            <person name="Tisa L.S."/>
            <person name="Gogarten J.P."/>
            <person name="Alloisio N."/>
            <person name="Bagnarol E."/>
            <person name="Bassi C.A."/>
            <person name="Berry A.M."/>
            <person name="Bickhart D.M."/>
            <person name="Choisne N."/>
            <person name="Couloux A."/>
            <person name="Cournoyer B."/>
            <person name="Cruveiller S."/>
            <person name="Daubin V."/>
            <person name="Demange N."/>
            <person name="Francino M.P."/>
            <person name="Goltsman E."/>
            <person name="Huang Y."/>
            <person name="Kopp O.R."/>
            <person name="Labarre L."/>
            <person name="Lapidus A."/>
            <person name="Lavire C."/>
            <person name="Marechal J."/>
            <person name="Martinez M."/>
            <person name="Mastronunzio J.E."/>
            <person name="Mullin B.C."/>
            <person name="Niemann J."/>
            <person name="Pujic P."/>
            <person name="Rawnsley T."/>
            <person name="Rouy Z."/>
            <person name="Schenowitz C."/>
            <person name="Sellstedt A."/>
            <person name="Tavares F."/>
            <person name="Tomkins J.P."/>
            <person name="Vallenet D."/>
            <person name="Valverde C."/>
            <person name="Wall L.G."/>
            <person name="Wang Y."/>
            <person name="Medigue C."/>
            <person name="Benson D.R."/>
        </authorList>
    </citation>
    <scope>NUCLEOTIDE SEQUENCE [LARGE SCALE GENOMIC DNA]</scope>
    <source>
        <strain evidence="3">DSM 45986 / CECT 9034 / ACN14a</strain>
    </source>
</reference>
<dbReference type="RefSeq" id="WP_011607021.1">
    <property type="nucleotide sequence ID" value="NC_008278.1"/>
</dbReference>
<accession>Q0RD83</accession>
<proteinExistence type="predicted"/>
<keyword evidence="3" id="KW-1185">Reference proteome</keyword>
<dbReference type="EMBL" id="CT573213">
    <property type="protein sequence ID" value="CAJ64589.1"/>
    <property type="molecule type" value="Genomic_DNA"/>
</dbReference>
<dbReference type="GO" id="GO:0004497">
    <property type="term" value="F:monooxygenase activity"/>
    <property type="evidence" value="ECO:0007669"/>
    <property type="project" value="TreeGrafter"/>
</dbReference>
<dbReference type="InterPro" id="IPR036188">
    <property type="entry name" value="FAD/NAD-bd_sf"/>
</dbReference>
<dbReference type="eggNOG" id="COG2072">
    <property type="taxonomic scope" value="Bacteria"/>
</dbReference>
<dbReference type="AlphaFoldDB" id="Q0RD83"/>
<organism evidence="2 3">
    <name type="scientific">Frankia alni (strain DSM 45986 / CECT 9034 / ACN14a)</name>
    <dbReference type="NCBI Taxonomy" id="326424"/>
    <lineage>
        <taxon>Bacteria</taxon>
        <taxon>Bacillati</taxon>
        <taxon>Actinomycetota</taxon>
        <taxon>Actinomycetes</taxon>
        <taxon>Frankiales</taxon>
        <taxon>Frankiaceae</taxon>
        <taxon>Frankia</taxon>
    </lineage>
</organism>
<dbReference type="NCBIfam" id="TIGR04046">
    <property type="entry name" value="MSMEG_0569_nitr"/>
    <property type="match status" value="1"/>
</dbReference>
<keyword evidence="1" id="KW-0560">Oxidoreductase</keyword>
<dbReference type="PANTHER" id="PTHR43539:SF78">
    <property type="entry name" value="FLAVIN-CONTAINING MONOOXYGENASE"/>
    <property type="match status" value="1"/>
</dbReference>
<protein>
    <recommendedName>
        <fullName evidence="4">Flavoprotein involved in K+ transport</fullName>
    </recommendedName>
</protein>
<dbReference type="PANTHER" id="PTHR43539">
    <property type="entry name" value="FLAVIN-BINDING MONOOXYGENASE-LIKE PROTEIN (AFU_ORTHOLOGUE AFUA_4G09220)"/>
    <property type="match status" value="1"/>
</dbReference>
<evidence type="ECO:0008006" key="4">
    <source>
        <dbReference type="Google" id="ProtNLM"/>
    </source>
</evidence>
<name>Q0RD83_FRAAA</name>
<dbReference type="InterPro" id="IPR050982">
    <property type="entry name" value="Auxin_biosynth/cation_transpt"/>
</dbReference>
<sequence>MGARDVGAAGRESPDTVEHLPVAVIGAGQAGLAMSWHLTADGVDHAVLERDTALHTWSDARWDSFCLVTPNWQCRLPGHAYDGPDPNGFMVKSEIVAWLDGYRASFDPPVREHTAVNSLRPLGDGPGAADPAGGFAVRTTAGELVADQVVVATGGYHTPAIPRLAERLPADLHQVHSARYRRPADLPAGPVLVVGTGQSGAQIAEDLHLAGRQVHLAVGYAPRFARRYRGRDVIAWMHDTGHYARPVTDRPVEERSADRTNHYVTGRDGGRDIDLRAFARQGMVLHGRLTGVDAGRFAFADDLAANLDAADEVYNGINELIDAHIAANGLDVAVGPSRYTPVWQPPSATGPALAVTDVAAVVWATGFTRDYRWLHAGIFDGAGHPQHRRGVTAVPGLYLLGLPWLHTWGSGRFAGIARDAAYLAEQVRDRRARQVRAHQVRAGTLAGPTADGARMVGQTWGGPWSPIGR</sequence>
<dbReference type="Proteomes" id="UP000000657">
    <property type="component" value="Chromosome"/>
</dbReference>
<dbReference type="PRINTS" id="PR00411">
    <property type="entry name" value="PNDRDTASEI"/>
</dbReference>
<dbReference type="STRING" id="326424.FRAAL5964"/>
<dbReference type="SUPFAM" id="SSF51905">
    <property type="entry name" value="FAD/NAD(P)-binding domain"/>
    <property type="match status" value="1"/>
</dbReference>
<dbReference type="GO" id="GO:0050660">
    <property type="term" value="F:flavin adenine dinucleotide binding"/>
    <property type="evidence" value="ECO:0007669"/>
    <property type="project" value="TreeGrafter"/>
</dbReference>
<dbReference type="KEGG" id="fal:FRAAL5964"/>
<dbReference type="InterPro" id="IPR024000">
    <property type="entry name" value="CHP04046_FMN-dependent"/>
</dbReference>
<dbReference type="HOGENOM" id="CLU_006909_1_1_11"/>
<evidence type="ECO:0000313" key="2">
    <source>
        <dbReference type="EMBL" id="CAJ64589.1"/>
    </source>
</evidence>